<dbReference type="OrthoDB" id="4393931at2"/>
<name>A0A1U7HAZ9_9CHRO</name>
<dbReference type="STRING" id="247279.NIES1031_22835"/>
<dbReference type="RefSeq" id="WP_073551725.1">
    <property type="nucleotide sequence ID" value="NZ_CAWMVK010000029.1"/>
</dbReference>
<comment type="caution">
    <text evidence="1">The sequence shown here is derived from an EMBL/GenBank/DDBJ whole genome shotgun (WGS) entry which is preliminary data.</text>
</comment>
<dbReference type="EMBL" id="MRCC01000035">
    <property type="protein sequence ID" value="OKH20753.1"/>
    <property type="molecule type" value="Genomic_DNA"/>
</dbReference>
<dbReference type="Proteomes" id="UP000185984">
    <property type="component" value="Unassembled WGS sequence"/>
</dbReference>
<organism evidence="1 2">
    <name type="scientific">Chroogloeocystis siderophila 5.2 s.c.1</name>
    <dbReference type="NCBI Taxonomy" id="247279"/>
    <lineage>
        <taxon>Bacteria</taxon>
        <taxon>Bacillati</taxon>
        <taxon>Cyanobacteriota</taxon>
        <taxon>Cyanophyceae</taxon>
        <taxon>Oscillatoriophycideae</taxon>
        <taxon>Chroococcales</taxon>
        <taxon>Chroococcaceae</taxon>
        <taxon>Chroogloeocystis</taxon>
    </lineage>
</organism>
<gene>
    <name evidence="1" type="ORF">NIES1031_22835</name>
</gene>
<dbReference type="InterPro" id="IPR040837">
    <property type="entry name" value="Bact_RF_family7"/>
</dbReference>
<accession>A0A1U7HAZ9</accession>
<evidence type="ECO:0000313" key="1">
    <source>
        <dbReference type="EMBL" id="OKH20753.1"/>
    </source>
</evidence>
<dbReference type="AlphaFoldDB" id="A0A1U7HAZ9"/>
<sequence length="383" mass="43413">MKLFSIEEAKILIEQPKGTCVSIYMPTHKLGTQTQQDPIRFKNLLKEAEDKLIETGMRPQDARDMLARAQELDDYQFWQHQSDGLAIFIADNFFSYYQVPLNFDELVVVTDRFHLKPLLQLLTNDGRFYLLALSQNQIRLFQGTRYSVSEIELEDVPQSIAEALRYDDPEKQLQFHTGTSQGGGGDRAAIFHGQGAGEDDQKENILRYFRQVDSGIQELLKNQQCPLVLAGVEYLFPIYKEANNYPHLIDGGVTGNPDISKPEELHAQAWEVVQPHFEKNQQKLVERYQELAGTGQTSDNISEVVPAAYFQRVDSLFVGIGIQKWGSFDPEKNQVEIHDEQQTGDEDLMDLAAIHTLINSGTVYAVDPESVPGKSPIAGIFRY</sequence>
<keyword evidence="2" id="KW-1185">Reference proteome</keyword>
<dbReference type="Pfam" id="PF18849">
    <property type="entry name" value="baeRF_family7"/>
    <property type="match status" value="1"/>
</dbReference>
<proteinExistence type="predicted"/>
<reference evidence="1 2" key="1">
    <citation type="submission" date="2016-11" db="EMBL/GenBank/DDBJ databases">
        <title>Draft Genome Sequences of Nine Cyanobacterial Strains from Diverse Habitats.</title>
        <authorList>
            <person name="Zhu T."/>
            <person name="Hou S."/>
            <person name="Lu X."/>
            <person name="Hess W.R."/>
        </authorList>
    </citation>
    <scope>NUCLEOTIDE SEQUENCE [LARGE SCALE GENOMIC DNA]</scope>
    <source>
        <strain evidence="1 2">5.2 s.c.1</strain>
    </source>
</reference>
<protein>
    <submittedName>
        <fullName evidence="1">Uncharacterized protein</fullName>
    </submittedName>
</protein>
<evidence type="ECO:0000313" key="2">
    <source>
        <dbReference type="Proteomes" id="UP000185984"/>
    </source>
</evidence>